<feature type="domain" description="FAD-binding PCMH-type" evidence="17">
    <location>
        <begin position="33"/>
        <end position="203"/>
    </location>
</feature>
<dbReference type="InterPro" id="IPR006094">
    <property type="entry name" value="Oxid_FAD_bind_N"/>
</dbReference>
<sequence>MAVDREAMARELQGLVQGAVRVAEPLARYTTFRIGGPAELLVEPAAEDDLARTLTWARERGLPVTLLGGGSNVLVPDEGLPGVVVRIGLDGIRWEPPDPQGRRGVVVGAGTVLARLVHEAARRGFRGLEPCAGIPGTVGGALVMNAGTRHGSIGQVVDWVRVVEPAGRVARWSREECGFAYRSSRMQKEAVPVVAARLVLEPGDPRVILEEIRRHTAYRQRTQPLRYPNCGSVFKNPPGDASGRLIEACGLKGLRHGQAQISEQHANFIINLGGARAEDVLALMTTAWRCVRDRFGITLEPEVRLLGSLARRWPPEAPERDAASGATEPA</sequence>
<reference evidence="18" key="2">
    <citation type="submission" date="2012-10" db="EMBL/GenBank/DDBJ databases">
        <title>Improved high-quality draft of Thermaerobacter subterraneus C21, DSM 13965.</title>
        <authorList>
            <consortium name="DOE Joint Genome Institute"/>
            <person name="Eisen J."/>
            <person name="Huntemann M."/>
            <person name="Wei C.-L."/>
            <person name="Han J."/>
            <person name="Detter J.C."/>
            <person name="Han C."/>
            <person name="Tapia R."/>
            <person name="Chen A."/>
            <person name="Kyrpides N."/>
            <person name="Mavromatis K."/>
            <person name="Markowitz V."/>
            <person name="Szeto E."/>
            <person name="Ivanova N."/>
            <person name="Mikhailova N."/>
            <person name="Ovchinnikova G."/>
            <person name="Pagani I."/>
            <person name="Pati A."/>
            <person name="Goodwin L."/>
            <person name="Nordberg H.P."/>
            <person name="Cantor M.N."/>
            <person name="Hua S.X."/>
            <person name="Woyke T."/>
            <person name="Eisen J."/>
            <person name="Klenk H.-P."/>
        </authorList>
    </citation>
    <scope>NUCLEOTIDE SEQUENCE [LARGE SCALE GENOMIC DNA]</scope>
    <source>
        <strain evidence="18">DSM 13965</strain>
    </source>
</reference>
<dbReference type="UniPathway" id="UPA00219"/>
<comment type="caution">
    <text evidence="18">The sequence shown here is derived from an EMBL/GenBank/DDBJ whole genome shotgun (WGS) entry which is preliminary data.</text>
</comment>
<accession>K6Q3N3</accession>
<evidence type="ECO:0000259" key="17">
    <source>
        <dbReference type="PROSITE" id="PS51387"/>
    </source>
</evidence>
<dbReference type="InterPro" id="IPR016167">
    <property type="entry name" value="FAD-bd_PCMH_sub1"/>
</dbReference>
<evidence type="ECO:0000256" key="8">
    <source>
        <dbReference type="ARBA" id="ARBA00022827"/>
    </source>
</evidence>
<keyword evidence="14 16" id="KW-0961">Cell wall biogenesis/degradation</keyword>
<evidence type="ECO:0000256" key="14">
    <source>
        <dbReference type="ARBA" id="ARBA00023316"/>
    </source>
</evidence>
<dbReference type="SUPFAM" id="SSF56176">
    <property type="entry name" value="FAD-binding/transporter-associated domain-like"/>
    <property type="match status" value="1"/>
</dbReference>
<comment type="similarity">
    <text evidence="16">Belongs to the MurB family.</text>
</comment>
<evidence type="ECO:0000256" key="4">
    <source>
        <dbReference type="ARBA" id="ARBA00004752"/>
    </source>
</evidence>
<keyword evidence="8 16" id="KW-0274">FAD</keyword>
<comment type="function">
    <text evidence="2 16">Cell wall formation.</text>
</comment>
<evidence type="ECO:0000256" key="11">
    <source>
        <dbReference type="ARBA" id="ARBA00022984"/>
    </source>
</evidence>
<reference evidence="18" key="1">
    <citation type="submission" date="2010-10" db="EMBL/GenBank/DDBJ databases">
        <authorList>
            <consortium name="US DOE Joint Genome Institute (JGI-PGF)"/>
            <person name="Lucas S."/>
            <person name="Copeland A."/>
            <person name="Lapidus A."/>
            <person name="Bruce D."/>
            <person name="Goodwin L."/>
            <person name="Pitluck S."/>
            <person name="Kyrpides N."/>
            <person name="Mavromatis K."/>
            <person name="Detter J.C."/>
            <person name="Han C."/>
            <person name="Land M."/>
            <person name="Hauser L."/>
            <person name="Markowitz V."/>
            <person name="Cheng J.-F."/>
            <person name="Hugenholtz P."/>
            <person name="Woyke T."/>
            <person name="Wu D."/>
            <person name="Pukall R."/>
            <person name="Wahrenburg C."/>
            <person name="Brambilla E."/>
            <person name="Klenk H.-P."/>
            <person name="Eisen J.A."/>
        </authorList>
    </citation>
    <scope>NUCLEOTIDE SEQUENCE [LARGE SCALE GENOMIC DNA]</scope>
    <source>
        <strain evidence="18">DSM 13965</strain>
    </source>
</reference>
<dbReference type="Gene3D" id="3.30.465.10">
    <property type="match status" value="1"/>
</dbReference>
<dbReference type="STRING" id="867903.ThesuDRAFT_01659"/>
<dbReference type="eggNOG" id="COG0812">
    <property type="taxonomic scope" value="Bacteria"/>
</dbReference>
<evidence type="ECO:0000256" key="12">
    <source>
        <dbReference type="ARBA" id="ARBA00023002"/>
    </source>
</evidence>
<dbReference type="HOGENOM" id="CLU_035304_1_1_9"/>
<dbReference type="InterPro" id="IPR016169">
    <property type="entry name" value="FAD-bd_PCMH_sub2"/>
</dbReference>
<evidence type="ECO:0000256" key="15">
    <source>
        <dbReference type="ARBA" id="ARBA00048914"/>
    </source>
</evidence>
<dbReference type="NCBIfam" id="TIGR00179">
    <property type="entry name" value="murB"/>
    <property type="match status" value="1"/>
</dbReference>
<dbReference type="InterPro" id="IPR036318">
    <property type="entry name" value="FAD-bd_PCMH-like_sf"/>
</dbReference>
<keyword evidence="11 16" id="KW-0573">Peptidoglycan synthesis</keyword>
<dbReference type="AlphaFoldDB" id="K6Q3N3"/>
<evidence type="ECO:0000256" key="9">
    <source>
        <dbReference type="ARBA" id="ARBA00022857"/>
    </source>
</evidence>
<dbReference type="PANTHER" id="PTHR21071">
    <property type="entry name" value="UDP-N-ACETYLENOLPYRUVOYLGLUCOSAMINE REDUCTASE"/>
    <property type="match status" value="1"/>
</dbReference>
<keyword evidence="10 16" id="KW-0133">Cell shape</keyword>
<keyword evidence="19" id="KW-1185">Reference proteome</keyword>
<evidence type="ECO:0000256" key="10">
    <source>
        <dbReference type="ARBA" id="ARBA00022960"/>
    </source>
</evidence>
<proteinExistence type="inferred from homology"/>
<organism evidence="18 19">
    <name type="scientific">Thermaerobacter subterraneus DSM 13965</name>
    <dbReference type="NCBI Taxonomy" id="867903"/>
    <lineage>
        <taxon>Bacteria</taxon>
        <taxon>Bacillati</taxon>
        <taxon>Bacillota</taxon>
        <taxon>Clostridia</taxon>
        <taxon>Eubacteriales</taxon>
        <taxon>Clostridiales Family XVII. Incertae Sedis</taxon>
        <taxon>Thermaerobacter</taxon>
    </lineage>
</organism>
<evidence type="ECO:0000313" key="19">
    <source>
        <dbReference type="Proteomes" id="UP000005710"/>
    </source>
</evidence>
<dbReference type="SUPFAM" id="SSF56194">
    <property type="entry name" value="Uridine diphospho-N-Acetylenolpyruvylglucosamine reductase, MurB, C-terminal domain"/>
    <property type="match status" value="1"/>
</dbReference>
<evidence type="ECO:0000256" key="7">
    <source>
        <dbReference type="ARBA" id="ARBA00022630"/>
    </source>
</evidence>
<evidence type="ECO:0000256" key="5">
    <source>
        <dbReference type="ARBA" id="ARBA00022490"/>
    </source>
</evidence>
<dbReference type="GO" id="GO:0005829">
    <property type="term" value="C:cytosol"/>
    <property type="evidence" value="ECO:0007669"/>
    <property type="project" value="TreeGrafter"/>
</dbReference>
<comment type="cofactor">
    <cofactor evidence="1 16">
        <name>FAD</name>
        <dbReference type="ChEBI" id="CHEBI:57692"/>
    </cofactor>
</comment>
<dbReference type="GO" id="GO:0071949">
    <property type="term" value="F:FAD binding"/>
    <property type="evidence" value="ECO:0007669"/>
    <property type="project" value="InterPro"/>
</dbReference>
<keyword evidence="9 16" id="KW-0521">NADP</keyword>
<dbReference type="Pfam" id="PF02873">
    <property type="entry name" value="MurB_C"/>
    <property type="match status" value="1"/>
</dbReference>
<evidence type="ECO:0000313" key="18">
    <source>
        <dbReference type="EMBL" id="EKP95898.1"/>
    </source>
</evidence>
<evidence type="ECO:0000256" key="1">
    <source>
        <dbReference type="ARBA" id="ARBA00001974"/>
    </source>
</evidence>
<dbReference type="PANTHER" id="PTHR21071:SF4">
    <property type="entry name" value="UDP-N-ACETYLENOLPYRUVOYLGLUCOSAMINE REDUCTASE"/>
    <property type="match status" value="1"/>
</dbReference>
<keyword evidence="5 16" id="KW-0963">Cytoplasm</keyword>
<feature type="active site" description="Proton donor" evidence="16">
    <location>
        <position position="232"/>
    </location>
</feature>
<dbReference type="Gene3D" id="3.90.78.10">
    <property type="entry name" value="UDP-N-acetylenolpyruvoylglucosamine reductase, C-terminal domain"/>
    <property type="match status" value="1"/>
</dbReference>
<dbReference type="GO" id="GO:0051301">
    <property type="term" value="P:cell division"/>
    <property type="evidence" value="ECO:0007669"/>
    <property type="project" value="UniProtKB-KW"/>
</dbReference>
<evidence type="ECO:0000256" key="2">
    <source>
        <dbReference type="ARBA" id="ARBA00003921"/>
    </source>
</evidence>
<evidence type="ECO:0000256" key="3">
    <source>
        <dbReference type="ARBA" id="ARBA00004496"/>
    </source>
</evidence>
<feature type="active site" evidence="16">
    <location>
        <position position="302"/>
    </location>
</feature>
<keyword evidence="7 16" id="KW-0285">Flavoprotein</keyword>
<comment type="subcellular location">
    <subcellularLocation>
        <location evidence="3 16">Cytoplasm</location>
    </subcellularLocation>
</comment>
<dbReference type="GO" id="GO:0009252">
    <property type="term" value="P:peptidoglycan biosynthetic process"/>
    <property type="evidence" value="ECO:0007669"/>
    <property type="project" value="UniProtKB-UniRule"/>
</dbReference>
<dbReference type="NCBIfam" id="NF010480">
    <property type="entry name" value="PRK13905.1"/>
    <property type="match status" value="1"/>
</dbReference>
<keyword evidence="12 16" id="KW-0560">Oxidoreductase</keyword>
<dbReference type="EC" id="1.3.1.98" evidence="16"/>
<dbReference type="InterPro" id="IPR003170">
    <property type="entry name" value="MurB"/>
</dbReference>
<feature type="active site" evidence="16">
    <location>
        <position position="182"/>
    </location>
</feature>
<dbReference type="InterPro" id="IPR016166">
    <property type="entry name" value="FAD-bd_PCMH"/>
</dbReference>
<dbReference type="InterPro" id="IPR036635">
    <property type="entry name" value="MurB_C_sf"/>
</dbReference>
<evidence type="ECO:0000256" key="13">
    <source>
        <dbReference type="ARBA" id="ARBA00023306"/>
    </source>
</evidence>
<keyword evidence="6 16" id="KW-0132">Cell division</keyword>
<dbReference type="Proteomes" id="UP000005710">
    <property type="component" value="Unassembled WGS sequence"/>
</dbReference>
<keyword evidence="13 16" id="KW-0131">Cell cycle</keyword>
<dbReference type="GO" id="GO:0071555">
    <property type="term" value="P:cell wall organization"/>
    <property type="evidence" value="ECO:0007669"/>
    <property type="project" value="UniProtKB-KW"/>
</dbReference>
<comment type="catalytic activity">
    <reaction evidence="15 16">
        <text>UDP-N-acetyl-alpha-D-muramate + NADP(+) = UDP-N-acetyl-3-O-(1-carboxyvinyl)-alpha-D-glucosamine + NADPH + H(+)</text>
        <dbReference type="Rhea" id="RHEA:12248"/>
        <dbReference type="ChEBI" id="CHEBI:15378"/>
        <dbReference type="ChEBI" id="CHEBI:57783"/>
        <dbReference type="ChEBI" id="CHEBI:58349"/>
        <dbReference type="ChEBI" id="CHEBI:68483"/>
        <dbReference type="ChEBI" id="CHEBI:70757"/>
        <dbReference type="EC" id="1.3.1.98"/>
    </reaction>
</comment>
<comment type="pathway">
    <text evidence="4 16">Cell wall biogenesis; peptidoglycan biosynthesis.</text>
</comment>
<protein>
    <recommendedName>
        <fullName evidence="16">UDP-N-acetylenolpyruvoylglucosamine reductase</fullName>
        <ecNumber evidence="16">1.3.1.98</ecNumber>
    </recommendedName>
    <alternativeName>
        <fullName evidence="16">UDP-N-acetylmuramate dehydrogenase</fullName>
    </alternativeName>
</protein>
<dbReference type="HAMAP" id="MF_00037">
    <property type="entry name" value="MurB"/>
    <property type="match status" value="1"/>
</dbReference>
<dbReference type="Pfam" id="PF01565">
    <property type="entry name" value="FAD_binding_4"/>
    <property type="match status" value="1"/>
</dbReference>
<dbReference type="EMBL" id="AENY02000002">
    <property type="protein sequence ID" value="EKP95898.1"/>
    <property type="molecule type" value="Genomic_DNA"/>
</dbReference>
<evidence type="ECO:0000256" key="6">
    <source>
        <dbReference type="ARBA" id="ARBA00022618"/>
    </source>
</evidence>
<name>K6Q3N3_9FIRM</name>
<gene>
    <name evidence="16" type="primary">murB</name>
    <name evidence="18" type="ORF">ThesuDRAFT_01659</name>
</gene>
<dbReference type="GO" id="GO:0008762">
    <property type="term" value="F:UDP-N-acetylmuramate dehydrogenase activity"/>
    <property type="evidence" value="ECO:0007669"/>
    <property type="project" value="UniProtKB-UniRule"/>
</dbReference>
<dbReference type="InterPro" id="IPR011601">
    <property type="entry name" value="MurB_C"/>
</dbReference>
<dbReference type="PROSITE" id="PS51387">
    <property type="entry name" value="FAD_PCMH"/>
    <property type="match status" value="1"/>
</dbReference>
<evidence type="ECO:0000256" key="16">
    <source>
        <dbReference type="HAMAP-Rule" id="MF_00037"/>
    </source>
</evidence>
<dbReference type="Gene3D" id="3.30.43.10">
    <property type="entry name" value="Uridine Diphospho-n-acetylenolpyruvylglucosamine Reductase, domain 2"/>
    <property type="match status" value="1"/>
</dbReference>
<dbReference type="GO" id="GO:0008360">
    <property type="term" value="P:regulation of cell shape"/>
    <property type="evidence" value="ECO:0007669"/>
    <property type="project" value="UniProtKB-KW"/>
</dbReference>